<evidence type="ECO:0000256" key="7">
    <source>
        <dbReference type="ARBA" id="ARBA00022723"/>
    </source>
</evidence>
<organism evidence="16 17">
    <name type="scientific">Aromia moschata</name>
    <dbReference type="NCBI Taxonomy" id="1265417"/>
    <lineage>
        <taxon>Eukaryota</taxon>
        <taxon>Metazoa</taxon>
        <taxon>Ecdysozoa</taxon>
        <taxon>Arthropoda</taxon>
        <taxon>Hexapoda</taxon>
        <taxon>Insecta</taxon>
        <taxon>Pterygota</taxon>
        <taxon>Neoptera</taxon>
        <taxon>Endopterygota</taxon>
        <taxon>Coleoptera</taxon>
        <taxon>Polyphaga</taxon>
        <taxon>Cucujiformia</taxon>
        <taxon>Chrysomeloidea</taxon>
        <taxon>Cerambycidae</taxon>
        <taxon>Cerambycinae</taxon>
        <taxon>Callichromatini</taxon>
        <taxon>Aromia</taxon>
    </lineage>
</organism>
<dbReference type="EMBL" id="JAPWTK010000901">
    <property type="protein sequence ID" value="KAJ8935299.1"/>
    <property type="molecule type" value="Genomic_DNA"/>
</dbReference>
<dbReference type="PRINTS" id="PR00463">
    <property type="entry name" value="EP450I"/>
</dbReference>
<evidence type="ECO:0000256" key="9">
    <source>
        <dbReference type="ARBA" id="ARBA00022848"/>
    </source>
</evidence>
<comment type="cofactor">
    <cofactor evidence="1 14">
        <name>heme</name>
        <dbReference type="ChEBI" id="CHEBI:30413"/>
    </cofactor>
</comment>
<dbReference type="GO" id="GO:0004497">
    <property type="term" value="F:monooxygenase activity"/>
    <property type="evidence" value="ECO:0007669"/>
    <property type="project" value="UniProtKB-KW"/>
</dbReference>
<comment type="function">
    <text evidence="2">May be involved in the metabolism of insect hormones and in the breakdown of synthetic insecticides.</text>
</comment>
<evidence type="ECO:0000256" key="11">
    <source>
        <dbReference type="ARBA" id="ARBA00023004"/>
    </source>
</evidence>
<evidence type="ECO:0008006" key="18">
    <source>
        <dbReference type="Google" id="ProtNLM"/>
    </source>
</evidence>
<dbReference type="GO" id="GO:0005789">
    <property type="term" value="C:endoplasmic reticulum membrane"/>
    <property type="evidence" value="ECO:0007669"/>
    <property type="project" value="UniProtKB-SubCell"/>
</dbReference>
<evidence type="ECO:0000313" key="17">
    <source>
        <dbReference type="Proteomes" id="UP001162162"/>
    </source>
</evidence>
<sequence>MTGQKGSEDLSVTVEPGTSIILPILGLHMDPKHFPEPERYDPERFLDKENKNKYVYMPFGEGPRVCLGQRFGLLQIKVGIIHIIRNFQVTVSKKMQVPIKYSPFYILLYPKNGFHLNFHEV</sequence>
<evidence type="ECO:0000256" key="10">
    <source>
        <dbReference type="ARBA" id="ARBA00023002"/>
    </source>
</evidence>
<keyword evidence="17" id="KW-1185">Reference proteome</keyword>
<dbReference type="GO" id="GO:0016705">
    <property type="term" value="F:oxidoreductase activity, acting on paired donors, with incorporation or reduction of molecular oxygen"/>
    <property type="evidence" value="ECO:0007669"/>
    <property type="project" value="InterPro"/>
</dbReference>
<keyword evidence="11 14" id="KW-0408">Iron</keyword>
<dbReference type="Proteomes" id="UP001162162">
    <property type="component" value="Unassembled WGS sequence"/>
</dbReference>
<accession>A0AAV8X9S0</accession>
<dbReference type="InterPro" id="IPR002401">
    <property type="entry name" value="Cyt_P450_E_grp-I"/>
</dbReference>
<keyword evidence="9" id="KW-0492">Microsome</keyword>
<dbReference type="PROSITE" id="PS00086">
    <property type="entry name" value="CYTOCHROME_P450"/>
    <property type="match status" value="1"/>
</dbReference>
<comment type="subcellular location">
    <subcellularLocation>
        <location evidence="4">Endoplasmic reticulum membrane</location>
        <topology evidence="4">Peripheral membrane protein</topology>
    </subcellularLocation>
    <subcellularLocation>
        <location evidence="3">Microsome membrane</location>
        <topology evidence="3">Peripheral membrane protein</topology>
    </subcellularLocation>
</comment>
<keyword evidence="7 14" id="KW-0479">Metal-binding</keyword>
<dbReference type="SUPFAM" id="SSF48264">
    <property type="entry name" value="Cytochrome P450"/>
    <property type="match status" value="1"/>
</dbReference>
<keyword evidence="13" id="KW-0472">Membrane</keyword>
<dbReference type="AlphaFoldDB" id="A0AAV8X9S0"/>
<comment type="caution">
    <text evidence="16">The sequence shown here is derived from an EMBL/GenBank/DDBJ whole genome shotgun (WGS) entry which is preliminary data.</text>
</comment>
<dbReference type="PANTHER" id="PTHR24292:SF84">
    <property type="entry name" value="CYTOCHROME P450 28A5-RELATED"/>
    <property type="match status" value="1"/>
</dbReference>
<dbReference type="InterPro" id="IPR036396">
    <property type="entry name" value="Cyt_P450_sf"/>
</dbReference>
<evidence type="ECO:0000256" key="12">
    <source>
        <dbReference type="ARBA" id="ARBA00023033"/>
    </source>
</evidence>
<evidence type="ECO:0000256" key="8">
    <source>
        <dbReference type="ARBA" id="ARBA00022824"/>
    </source>
</evidence>
<evidence type="ECO:0000256" key="1">
    <source>
        <dbReference type="ARBA" id="ARBA00001971"/>
    </source>
</evidence>
<comment type="similarity">
    <text evidence="5 15">Belongs to the cytochrome P450 family.</text>
</comment>
<keyword evidence="8" id="KW-0256">Endoplasmic reticulum</keyword>
<dbReference type="InterPro" id="IPR001128">
    <property type="entry name" value="Cyt_P450"/>
</dbReference>
<proteinExistence type="inferred from homology"/>
<evidence type="ECO:0000256" key="14">
    <source>
        <dbReference type="PIRSR" id="PIRSR602401-1"/>
    </source>
</evidence>
<dbReference type="InterPro" id="IPR017972">
    <property type="entry name" value="Cyt_P450_CS"/>
</dbReference>
<keyword evidence="6 14" id="KW-0349">Heme</keyword>
<protein>
    <recommendedName>
        <fullName evidence="18">Cytochrome P450</fullName>
    </recommendedName>
</protein>
<dbReference type="PANTHER" id="PTHR24292">
    <property type="entry name" value="CYTOCHROME P450"/>
    <property type="match status" value="1"/>
</dbReference>
<evidence type="ECO:0000256" key="3">
    <source>
        <dbReference type="ARBA" id="ARBA00004174"/>
    </source>
</evidence>
<gene>
    <name evidence="16" type="ORF">NQ318_015333</name>
</gene>
<evidence type="ECO:0000256" key="15">
    <source>
        <dbReference type="RuleBase" id="RU000461"/>
    </source>
</evidence>
<evidence type="ECO:0000256" key="4">
    <source>
        <dbReference type="ARBA" id="ARBA00004406"/>
    </source>
</evidence>
<evidence type="ECO:0000256" key="2">
    <source>
        <dbReference type="ARBA" id="ARBA00003690"/>
    </source>
</evidence>
<evidence type="ECO:0000256" key="5">
    <source>
        <dbReference type="ARBA" id="ARBA00010617"/>
    </source>
</evidence>
<keyword evidence="10 15" id="KW-0560">Oxidoreductase</keyword>
<dbReference type="Gene3D" id="1.10.630.10">
    <property type="entry name" value="Cytochrome P450"/>
    <property type="match status" value="1"/>
</dbReference>
<evidence type="ECO:0000256" key="13">
    <source>
        <dbReference type="ARBA" id="ARBA00023136"/>
    </source>
</evidence>
<dbReference type="GO" id="GO:0005506">
    <property type="term" value="F:iron ion binding"/>
    <property type="evidence" value="ECO:0007669"/>
    <property type="project" value="InterPro"/>
</dbReference>
<feature type="binding site" description="axial binding residue" evidence="14">
    <location>
        <position position="66"/>
    </location>
    <ligand>
        <name>heme</name>
        <dbReference type="ChEBI" id="CHEBI:30413"/>
    </ligand>
    <ligandPart>
        <name>Fe</name>
        <dbReference type="ChEBI" id="CHEBI:18248"/>
    </ligandPart>
</feature>
<name>A0AAV8X9S0_9CUCU</name>
<reference evidence="16" key="1">
    <citation type="journal article" date="2023" name="Insect Mol. Biol.">
        <title>Genome sequencing provides insights into the evolution of gene families encoding plant cell wall-degrading enzymes in longhorned beetles.</title>
        <authorList>
            <person name="Shin N.R."/>
            <person name="Okamura Y."/>
            <person name="Kirsch R."/>
            <person name="Pauchet Y."/>
        </authorList>
    </citation>
    <scope>NUCLEOTIDE SEQUENCE</scope>
    <source>
        <strain evidence="16">AMC_N1</strain>
    </source>
</reference>
<evidence type="ECO:0000313" key="16">
    <source>
        <dbReference type="EMBL" id="KAJ8935299.1"/>
    </source>
</evidence>
<dbReference type="InterPro" id="IPR050476">
    <property type="entry name" value="Insect_CytP450_Detox"/>
</dbReference>
<dbReference type="Pfam" id="PF00067">
    <property type="entry name" value="p450"/>
    <property type="match status" value="1"/>
</dbReference>
<keyword evidence="12 15" id="KW-0503">Monooxygenase</keyword>
<evidence type="ECO:0000256" key="6">
    <source>
        <dbReference type="ARBA" id="ARBA00022617"/>
    </source>
</evidence>
<dbReference type="GO" id="GO:0020037">
    <property type="term" value="F:heme binding"/>
    <property type="evidence" value="ECO:0007669"/>
    <property type="project" value="InterPro"/>
</dbReference>